<protein>
    <submittedName>
        <fullName evidence="1">RCG63624</fullName>
    </submittedName>
</protein>
<proteinExistence type="predicted"/>
<reference evidence="2" key="1">
    <citation type="submission" date="2005-09" db="EMBL/GenBank/DDBJ databases">
        <authorList>
            <person name="Mural R.J."/>
            <person name="Li P.W."/>
            <person name="Adams M.D."/>
            <person name="Amanatides P.G."/>
            <person name="Baden-Tillson H."/>
            <person name="Barnstead M."/>
            <person name="Chin S.H."/>
            <person name="Dew I."/>
            <person name="Evans C.A."/>
            <person name="Ferriera S."/>
            <person name="Flanigan M."/>
            <person name="Fosler C."/>
            <person name="Glodek A."/>
            <person name="Gu Z."/>
            <person name="Holt R.A."/>
            <person name="Jennings D."/>
            <person name="Kraft C.L."/>
            <person name="Lu F."/>
            <person name="Nguyen T."/>
            <person name="Nusskern D.R."/>
            <person name="Pfannkoch C.M."/>
            <person name="Sitter C."/>
            <person name="Sutton G.G."/>
            <person name="Venter J.C."/>
            <person name="Wang Z."/>
            <person name="Woodage T."/>
            <person name="Zheng X.H."/>
            <person name="Zhong F."/>
        </authorList>
    </citation>
    <scope>NUCLEOTIDE SEQUENCE [LARGE SCALE GENOMIC DNA]</scope>
    <source>
        <strain>BN</strain>
        <strain evidence="2">Sprague-Dawley</strain>
    </source>
</reference>
<name>A6JFJ7_RAT</name>
<organism evidence="1 2">
    <name type="scientific">Rattus norvegicus</name>
    <name type="common">Rat</name>
    <dbReference type="NCBI Taxonomy" id="10116"/>
    <lineage>
        <taxon>Eukaryota</taxon>
        <taxon>Metazoa</taxon>
        <taxon>Chordata</taxon>
        <taxon>Craniata</taxon>
        <taxon>Vertebrata</taxon>
        <taxon>Euteleostomi</taxon>
        <taxon>Mammalia</taxon>
        <taxon>Eutheria</taxon>
        <taxon>Euarchontoglires</taxon>
        <taxon>Glires</taxon>
        <taxon>Rodentia</taxon>
        <taxon>Myomorpha</taxon>
        <taxon>Muroidea</taxon>
        <taxon>Muridae</taxon>
        <taxon>Murinae</taxon>
        <taxon>Rattus</taxon>
    </lineage>
</organism>
<dbReference type="Proteomes" id="UP000234681">
    <property type="component" value="Chromosome 5"/>
</dbReference>
<gene>
    <name evidence="1" type="ORF">rCG_63624</name>
</gene>
<evidence type="ECO:0000313" key="1">
    <source>
        <dbReference type="EMBL" id="EDM11593.1"/>
    </source>
</evidence>
<accession>A6JFJ7</accession>
<dbReference type="AlphaFoldDB" id="A6JFJ7"/>
<sequence>MVDVQIGYLLTLGECRPLDKTVCFNVLKVIRSSSRSSEACRTVRSQLM</sequence>
<dbReference type="EMBL" id="CH473984">
    <property type="protein sequence ID" value="EDM11593.1"/>
    <property type="molecule type" value="Genomic_DNA"/>
</dbReference>
<evidence type="ECO:0000313" key="2">
    <source>
        <dbReference type="Proteomes" id="UP000234681"/>
    </source>
</evidence>
<dbReference type="Gene3D" id="2.40.50.1000">
    <property type="match status" value="1"/>
</dbReference>